<dbReference type="AlphaFoldDB" id="A0A9P6CMW5"/>
<proteinExistence type="predicted"/>
<dbReference type="EMBL" id="MU150242">
    <property type="protein sequence ID" value="KAF9466344.1"/>
    <property type="molecule type" value="Genomic_DNA"/>
</dbReference>
<protein>
    <recommendedName>
        <fullName evidence="1">DUF6593 domain-containing protein</fullName>
    </recommendedName>
</protein>
<organism evidence="2 3">
    <name type="scientific">Collybia nuda</name>
    <dbReference type="NCBI Taxonomy" id="64659"/>
    <lineage>
        <taxon>Eukaryota</taxon>
        <taxon>Fungi</taxon>
        <taxon>Dikarya</taxon>
        <taxon>Basidiomycota</taxon>
        <taxon>Agaricomycotina</taxon>
        <taxon>Agaricomycetes</taxon>
        <taxon>Agaricomycetidae</taxon>
        <taxon>Agaricales</taxon>
        <taxon>Tricholomatineae</taxon>
        <taxon>Clitocybaceae</taxon>
        <taxon>Collybia</taxon>
    </lineage>
</organism>
<dbReference type="Proteomes" id="UP000807353">
    <property type="component" value="Unassembled WGS sequence"/>
</dbReference>
<dbReference type="OrthoDB" id="3183898at2759"/>
<evidence type="ECO:0000259" key="1">
    <source>
        <dbReference type="Pfam" id="PF20236"/>
    </source>
</evidence>
<name>A0A9P6CMW5_9AGAR</name>
<dbReference type="InterPro" id="IPR046528">
    <property type="entry name" value="DUF6593"/>
</dbReference>
<reference evidence="2" key="1">
    <citation type="submission" date="2020-11" db="EMBL/GenBank/DDBJ databases">
        <authorList>
            <consortium name="DOE Joint Genome Institute"/>
            <person name="Ahrendt S."/>
            <person name="Riley R."/>
            <person name="Andreopoulos W."/>
            <person name="Labutti K."/>
            <person name="Pangilinan J."/>
            <person name="Ruiz-Duenas F.J."/>
            <person name="Barrasa J.M."/>
            <person name="Sanchez-Garcia M."/>
            <person name="Camarero S."/>
            <person name="Miyauchi S."/>
            <person name="Serrano A."/>
            <person name="Linde D."/>
            <person name="Babiker R."/>
            <person name="Drula E."/>
            <person name="Ayuso-Fernandez I."/>
            <person name="Pacheco R."/>
            <person name="Padilla G."/>
            <person name="Ferreira P."/>
            <person name="Barriuso J."/>
            <person name="Kellner H."/>
            <person name="Castanera R."/>
            <person name="Alfaro M."/>
            <person name="Ramirez L."/>
            <person name="Pisabarro A.G."/>
            <person name="Kuo A."/>
            <person name="Tritt A."/>
            <person name="Lipzen A."/>
            <person name="He G."/>
            <person name="Yan M."/>
            <person name="Ng V."/>
            <person name="Cullen D."/>
            <person name="Martin F."/>
            <person name="Rosso M.-N."/>
            <person name="Henrissat B."/>
            <person name="Hibbett D."/>
            <person name="Martinez A.T."/>
            <person name="Grigoriev I.V."/>
        </authorList>
    </citation>
    <scope>NUCLEOTIDE SEQUENCE</scope>
    <source>
        <strain evidence="2">CBS 247.69</strain>
    </source>
</reference>
<evidence type="ECO:0000313" key="2">
    <source>
        <dbReference type="EMBL" id="KAF9466344.1"/>
    </source>
</evidence>
<feature type="domain" description="DUF6593" evidence="1">
    <location>
        <begin position="14"/>
        <end position="132"/>
    </location>
</feature>
<sequence>MATTTYDLFFTGRDDPRSCVVIGEDTKPVYFCFETPERGLGPNTRTTLSRNNKDVCARLDWSPGNHLGSATIGSRRIPMSHLVLHGSSNNARAFISGEGKRFEWRRRLDTPSSYDLYAVPNMQIAAFRRYAHETAVGPSHGLFQYTFKNDLLLVEALVALCLNRWIDLYGV</sequence>
<dbReference type="Pfam" id="PF20236">
    <property type="entry name" value="DUF6593"/>
    <property type="match status" value="1"/>
</dbReference>
<evidence type="ECO:0000313" key="3">
    <source>
        <dbReference type="Proteomes" id="UP000807353"/>
    </source>
</evidence>
<comment type="caution">
    <text evidence="2">The sequence shown here is derived from an EMBL/GenBank/DDBJ whole genome shotgun (WGS) entry which is preliminary data.</text>
</comment>
<accession>A0A9P6CMW5</accession>
<keyword evidence="3" id="KW-1185">Reference proteome</keyword>
<gene>
    <name evidence="2" type="ORF">BDZ94DRAFT_212483</name>
</gene>